<gene>
    <name evidence="1" type="ORF">Glove_235g7</name>
</gene>
<organism evidence="1 2">
    <name type="scientific">Diversispora epigaea</name>
    <dbReference type="NCBI Taxonomy" id="1348612"/>
    <lineage>
        <taxon>Eukaryota</taxon>
        <taxon>Fungi</taxon>
        <taxon>Fungi incertae sedis</taxon>
        <taxon>Mucoromycota</taxon>
        <taxon>Glomeromycotina</taxon>
        <taxon>Glomeromycetes</taxon>
        <taxon>Diversisporales</taxon>
        <taxon>Diversisporaceae</taxon>
        <taxon>Diversispora</taxon>
    </lineage>
</organism>
<dbReference type="Proteomes" id="UP000266861">
    <property type="component" value="Unassembled WGS sequence"/>
</dbReference>
<comment type="caution">
    <text evidence="1">The sequence shown here is derived from an EMBL/GenBank/DDBJ whole genome shotgun (WGS) entry which is preliminary data.</text>
</comment>
<reference evidence="1 2" key="1">
    <citation type="submission" date="2018-08" db="EMBL/GenBank/DDBJ databases">
        <title>Genome and evolution of the arbuscular mycorrhizal fungus Diversispora epigaea (formerly Glomus versiforme) and its bacterial endosymbionts.</title>
        <authorList>
            <person name="Sun X."/>
            <person name="Fei Z."/>
            <person name="Harrison M."/>
        </authorList>
    </citation>
    <scope>NUCLEOTIDE SEQUENCE [LARGE SCALE GENOMIC DNA]</scope>
    <source>
        <strain evidence="1 2">IT104</strain>
    </source>
</reference>
<name>A0A397IBJ2_9GLOM</name>
<sequence length="165" mass="19324">MYQNKFISLLVDQINIVVTNSSCKGISDLIDSLQEIKIINTQIFKNPDEFSFIDLLFGLIPLLLQELILSLTTTTNETSQVLYTVMEKFKDYIHKYIWVNRCNKIKRWEVINDIKNRRKKKIGTSVVTNPLISIVSSISKDHNRVRRDKRILKNICFNVVKKYLS</sequence>
<dbReference type="EMBL" id="PQFF01000217">
    <property type="protein sequence ID" value="RHZ73025.1"/>
    <property type="molecule type" value="Genomic_DNA"/>
</dbReference>
<protein>
    <submittedName>
        <fullName evidence="1">Uncharacterized protein</fullName>
    </submittedName>
</protein>
<evidence type="ECO:0000313" key="2">
    <source>
        <dbReference type="Proteomes" id="UP000266861"/>
    </source>
</evidence>
<evidence type="ECO:0000313" key="1">
    <source>
        <dbReference type="EMBL" id="RHZ73025.1"/>
    </source>
</evidence>
<dbReference type="AlphaFoldDB" id="A0A397IBJ2"/>
<proteinExistence type="predicted"/>
<keyword evidence="2" id="KW-1185">Reference proteome</keyword>
<accession>A0A397IBJ2</accession>